<evidence type="ECO:0000256" key="11">
    <source>
        <dbReference type="SAM" id="MobiDB-lite"/>
    </source>
</evidence>
<proteinExistence type="inferred from homology"/>
<evidence type="ECO:0000256" key="1">
    <source>
        <dbReference type="ARBA" id="ARBA00001974"/>
    </source>
</evidence>
<accession>A0A2G8RR94</accession>
<evidence type="ECO:0000313" key="12">
    <source>
        <dbReference type="EMBL" id="PIL24011.1"/>
    </source>
</evidence>
<dbReference type="OrthoDB" id="3519933at2759"/>
<name>A0A2G8RR94_9APHY</name>
<dbReference type="InterPro" id="IPR025700">
    <property type="entry name" value="Lys/Orn_oxygenase"/>
</dbReference>
<dbReference type="Pfam" id="PF13434">
    <property type="entry name" value="Lys_Orn_oxgnase"/>
    <property type="match status" value="1"/>
</dbReference>
<evidence type="ECO:0000256" key="10">
    <source>
        <dbReference type="ARBA" id="ARBA00049248"/>
    </source>
</evidence>
<evidence type="ECO:0000256" key="3">
    <source>
        <dbReference type="ARBA" id="ARBA00007588"/>
    </source>
</evidence>
<keyword evidence="6" id="KW-0274">FAD</keyword>
<comment type="cofactor">
    <cofactor evidence="1">
        <name>FAD</name>
        <dbReference type="ChEBI" id="CHEBI:57692"/>
    </cofactor>
</comment>
<dbReference type="PRINTS" id="PR00368">
    <property type="entry name" value="FADPNR"/>
</dbReference>
<evidence type="ECO:0000256" key="6">
    <source>
        <dbReference type="ARBA" id="ARBA00022827"/>
    </source>
</evidence>
<dbReference type="SUPFAM" id="SSF51905">
    <property type="entry name" value="FAD/NAD(P)-binding domain"/>
    <property type="match status" value="1"/>
</dbReference>
<keyword evidence="7" id="KW-0521">NADP</keyword>
<comment type="catalytic activity">
    <reaction evidence="10">
        <text>L-ornithine + NADH + O2 = N(5)-hydroxy-L-ornithine + NAD(+) + H2O</text>
        <dbReference type="Rhea" id="RHEA:41512"/>
        <dbReference type="ChEBI" id="CHEBI:15377"/>
        <dbReference type="ChEBI" id="CHEBI:15379"/>
        <dbReference type="ChEBI" id="CHEBI:46911"/>
        <dbReference type="ChEBI" id="CHEBI:57540"/>
        <dbReference type="ChEBI" id="CHEBI:57945"/>
        <dbReference type="ChEBI" id="CHEBI:78275"/>
        <dbReference type="EC" id="1.14.13.196"/>
    </reaction>
</comment>
<dbReference type="Gene3D" id="3.50.50.60">
    <property type="entry name" value="FAD/NAD(P)-binding domain"/>
    <property type="match status" value="1"/>
</dbReference>
<keyword evidence="8" id="KW-0560">Oxidoreductase</keyword>
<evidence type="ECO:0000256" key="4">
    <source>
        <dbReference type="ARBA" id="ARBA00012881"/>
    </source>
</evidence>
<evidence type="ECO:0000256" key="2">
    <source>
        <dbReference type="ARBA" id="ARBA00004924"/>
    </source>
</evidence>
<comment type="caution">
    <text evidence="12">The sequence shown here is derived from an EMBL/GenBank/DDBJ whole genome shotgun (WGS) entry which is preliminary data.</text>
</comment>
<evidence type="ECO:0000256" key="8">
    <source>
        <dbReference type="ARBA" id="ARBA00023002"/>
    </source>
</evidence>
<protein>
    <recommendedName>
        <fullName evidence="4">L-ornithine N(5)-monooxygenase [NAD(P)H]</fullName>
        <ecNumber evidence="4">1.14.13.196</ecNumber>
    </recommendedName>
</protein>
<evidence type="ECO:0000256" key="7">
    <source>
        <dbReference type="ARBA" id="ARBA00022857"/>
    </source>
</evidence>
<gene>
    <name evidence="12" type="ORF">GSI_13762</name>
</gene>
<comment type="pathway">
    <text evidence="2">Siderophore biosynthesis.</text>
</comment>
<dbReference type="AlphaFoldDB" id="A0A2G8RR94"/>
<dbReference type="STRING" id="1077348.A0A2G8RR94"/>
<dbReference type="InterPro" id="IPR036188">
    <property type="entry name" value="FAD/NAD-bd_sf"/>
</dbReference>
<dbReference type="GO" id="GO:0016491">
    <property type="term" value="F:oxidoreductase activity"/>
    <property type="evidence" value="ECO:0007669"/>
    <property type="project" value="UniProtKB-KW"/>
</dbReference>
<feature type="region of interest" description="Disordered" evidence="11">
    <location>
        <begin position="442"/>
        <end position="471"/>
    </location>
</feature>
<evidence type="ECO:0000313" key="13">
    <source>
        <dbReference type="Proteomes" id="UP000230002"/>
    </source>
</evidence>
<keyword evidence="13" id="KW-1185">Reference proteome</keyword>
<dbReference type="EC" id="1.14.13.196" evidence="4"/>
<evidence type="ECO:0000256" key="9">
    <source>
        <dbReference type="ARBA" id="ARBA00047598"/>
    </source>
</evidence>
<evidence type="ECO:0000256" key="5">
    <source>
        <dbReference type="ARBA" id="ARBA00022630"/>
    </source>
</evidence>
<dbReference type="GO" id="GO:0006879">
    <property type="term" value="P:intracellular iron ion homeostasis"/>
    <property type="evidence" value="ECO:0007669"/>
    <property type="project" value="TreeGrafter"/>
</dbReference>
<reference evidence="12 13" key="1">
    <citation type="journal article" date="2015" name="Sci. Rep.">
        <title>Chromosome-level genome map provides insights into diverse defense mechanisms in the medicinal fungus Ganoderma sinense.</title>
        <authorList>
            <person name="Zhu Y."/>
            <person name="Xu J."/>
            <person name="Sun C."/>
            <person name="Zhou S."/>
            <person name="Xu H."/>
            <person name="Nelson D.R."/>
            <person name="Qian J."/>
            <person name="Song J."/>
            <person name="Luo H."/>
            <person name="Xiang L."/>
            <person name="Li Y."/>
            <person name="Xu Z."/>
            <person name="Ji A."/>
            <person name="Wang L."/>
            <person name="Lu S."/>
            <person name="Hayward A."/>
            <person name="Sun W."/>
            <person name="Li X."/>
            <person name="Schwartz D.C."/>
            <person name="Wang Y."/>
            <person name="Chen S."/>
        </authorList>
    </citation>
    <scope>NUCLEOTIDE SEQUENCE [LARGE SCALE GENOMIC DNA]</scope>
    <source>
        <strain evidence="12 13">ZZ0214-1</strain>
    </source>
</reference>
<keyword evidence="5" id="KW-0285">Flavoprotein</keyword>
<feature type="compositionally biased region" description="Polar residues" evidence="11">
    <location>
        <begin position="444"/>
        <end position="463"/>
    </location>
</feature>
<organism evidence="12 13">
    <name type="scientific">Ganoderma sinense ZZ0214-1</name>
    <dbReference type="NCBI Taxonomy" id="1077348"/>
    <lineage>
        <taxon>Eukaryota</taxon>
        <taxon>Fungi</taxon>
        <taxon>Dikarya</taxon>
        <taxon>Basidiomycota</taxon>
        <taxon>Agaricomycotina</taxon>
        <taxon>Agaricomycetes</taxon>
        <taxon>Polyporales</taxon>
        <taxon>Polyporaceae</taxon>
        <taxon>Ganoderma</taxon>
    </lineage>
</organism>
<dbReference type="PANTHER" id="PTHR42802:SF1">
    <property type="entry name" value="L-ORNITHINE N(5)-MONOOXYGENASE"/>
    <property type="match status" value="1"/>
</dbReference>
<dbReference type="PANTHER" id="PTHR42802">
    <property type="entry name" value="MONOOXYGENASE"/>
    <property type="match status" value="1"/>
</dbReference>
<dbReference type="EMBL" id="AYKW01000067">
    <property type="protein sequence ID" value="PIL24011.1"/>
    <property type="molecule type" value="Genomic_DNA"/>
</dbReference>
<sequence length="535" mass="59103">MPSQTTTSALYDVIGLGFGPANVAIAGAIVDKWANPEPSHLHPLQEVLFIEKQKEFRWHPGMLLPNSRMQISFLKDLATLRSPQSPITFLAYLHSQGRLLTFINRGSFTPTRKEYSDYLSWAADYIRKCGIQVQYGEEVVGITRCDDGTVEVRSRDVESGQEFLRRSRNIILSPGGSPKLPPALSILAPHPRIIHSASYISSADTFFSSLPSSTEPLRIAVIGAGQSSTEVLLDLHNRLNTLPISDGKKHELDMIFRKGSLKPSDDTPFSNEIFDPDATDLMFGLPTQRDRQHLLHEYMSTNYSVVNNRTIDSLYEVMYHQKLLDGVKARTGRDEETNRTRITLRPYNSVFAAEIIPPSDASTYGESVRVTMHGVLNRAVMQKTYDAVFCGTGYERDSWMKFLASSNLADEFGIKSSTIQLVTETEASSPVIPPLFADLGGPASRTTSSASDGFSTPQTPDTPNSDHSKLVGEMHPSKVRISRSYRLLPEKEEDLASGPRVYLQGCTQSTHGLSESLLSILGVRAGMVVDELCGA</sequence>
<dbReference type="Proteomes" id="UP000230002">
    <property type="component" value="Unassembled WGS sequence"/>
</dbReference>
<comment type="catalytic activity">
    <reaction evidence="9">
        <text>L-ornithine + NADPH + O2 = N(5)-hydroxy-L-ornithine + NADP(+) + H2O</text>
        <dbReference type="Rhea" id="RHEA:41508"/>
        <dbReference type="ChEBI" id="CHEBI:15377"/>
        <dbReference type="ChEBI" id="CHEBI:15379"/>
        <dbReference type="ChEBI" id="CHEBI:46911"/>
        <dbReference type="ChEBI" id="CHEBI:57783"/>
        <dbReference type="ChEBI" id="CHEBI:58349"/>
        <dbReference type="ChEBI" id="CHEBI:78275"/>
        <dbReference type="EC" id="1.14.13.196"/>
    </reaction>
</comment>
<comment type="similarity">
    <text evidence="3">Belongs to the lysine N(6)-hydroxylase/L-ornithine N(5)-oxygenase family.</text>
</comment>